<dbReference type="AlphaFoldDB" id="A0A4V3FQY3"/>
<dbReference type="OrthoDB" id="3701195at2"/>
<evidence type="ECO:0000313" key="2">
    <source>
        <dbReference type="Proteomes" id="UP000294927"/>
    </source>
</evidence>
<gene>
    <name evidence="1" type="ORF">CLV71_120151</name>
</gene>
<name>A0A4V3FQY3_9PSEU</name>
<evidence type="ECO:0000313" key="1">
    <source>
        <dbReference type="EMBL" id="TDV41461.1"/>
    </source>
</evidence>
<reference evidence="1 2" key="1">
    <citation type="submission" date="2019-03" db="EMBL/GenBank/DDBJ databases">
        <title>Genomic Encyclopedia of Archaeal and Bacterial Type Strains, Phase II (KMG-II): from individual species to whole genera.</title>
        <authorList>
            <person name="Goeker M."/>
        </authorList>
    </citation>
    <scope>NUCLEOTIDE SEQUENCE [LARGE SCALE GENOMIC DNA]</scope>
    <source>
        <strain evidence="1 2">DSM 45499</strain>
    </source>
</reference>
<accession>A0A4V3FQY3</accession>
<protein>
    <recommendedName>
        <fullName evidence="3">HEPN domain-containing protein</fullName>
    </recommendedName>
</protein>
<organism evidence="1 2">
    <name type="scientific">Actinophytocola oryzae</name>
    <dbReference type="NCBI Taxonomy" id="502181"/>
    <lineage>
        <taxon>Bacteria</taxon>
        <taxon>Bacillati</taxon>
        <taxon>Actinomycetota</taxon>
        <taxon>Actinomycetes</taxon>
        <taxon>Pseudonocardiales</taxon>
        <taxon>Pseudonocardiaceae</taxon>
    </lineage>
</organism>
<evidence type="ECO:0008006" key="3">
    <source>
        <dbReference type="Google" id="ProtNLM"/>
    </source>
</evidence>
<dbReference type="EMBL" id="SOCP01000020">
    <property type="protein sequence ID" value="TDV41461.1"/>
    <property type="molecule type" value="Genomic_DNA"/>
</dbReference>
<sequence length="62" mass="6774">MARLRTARERYNTAGATLASATTEDDFTLAMRVAEEGLRAVADAYALIGRPGPKVAKQKRHK</sequence>
<dbReference type="Proteomes" id="UP000294927">
    <property type="component" value="Unassembled WGS sequence"/>
</dbReference>
<comment type="caution">
    <text evidence="1">The sequence shown here is derived from an EMBL/GenBank/DDBJ whole genome shotgun (WGS) entry which is preliminary data.</text>
</comment>
<keyword evidence="2" id="KW-1185">Reference proteome</keyword>
<proteinExistence type="predicted"/>
<dbReference type="RefSeq" id="WP_133907813.1">
    <property type="nucleotide sequence ID" value="NZ_SOCP01000020.1"/>
</dbReference>